<evidence type="ECO:0000313" key="3">
    <source>
        <dbReference type="Proteomes" id="UP000799118"/>
    </source>
</evidence>
<accession>A0A6A4HLD8</accession>
<feature type="compositionally biased region" description="Acidic residues" evidence="1">
    <location>
        <begin position="163"/>
        <end position="177"/>
    </location>
</feature>
<reference evidence="2" key="1">
    <citation type="journal article" date="2019" name="Environ. Microbiol.">
        <title>Fungal ecological strategies reflected in gene transcription - a case study of two litter decomposers.</title>
        <authorList>
            <person name="Barbi F."/>
            <person name="Kohler A."/>
            <person name="Barry K."/>
            <person name="Baskaran P."/>
            <person name="Daum C."/>
            <person name="Fauchery L."/>
            <person name="Ihrmark K."/>
            <person name="Kuo A."/>
            <person name="LaButti K."/>
            <person name="Lipzen A."/>
            <person name="Morin E."/>
            <person name="Grigoriev I.V."/>
            <person name="Henrissat B."/>
            <person name="Lindahl B."/>
            <person name="Martin F."/>
        </authorList>
    </citation>
    <scope>NUCLEOTIDE SEQUENCE</scope>
    <source>
        <strain evidence="2">JB14</strain>
    </source>
</reference>
<dbReference type="EMBL" id="ML769486">
    <property type="protein sequence ID" value="KAE9398218.1"/>
    <property type="molecule type" value="Genomic_DNA"/>
</dbReference>
<organism evidence="2 3">
    <name type="scientific">Gymnopus androsaceus JB14</name>
    <dbReference type="NCBI Taxonomy" id="1447944"/>
    <lineage>
        <taxon>Eukaryota</taxon>
        <taxon>Fungi</taxon>
        <taxon>Dikarya</taxon>
        <taxon>Basidiomycota</taxon>
        <taxon>Agaricomycotina</taxon>
        <taxon>Agaricomycetes</taxon>
        <taxon>Agaricomycetidae</taxon>
        <taxon>Agaricales</taxon>
        <taxon>Marasmiineae</taxon>
        <taxon>Omphalotaceae</taxon>
        <taxon>Gymnopus</taxon>
    </lineage>
</organism>
<dbReference type="AlphaFoldDB" id="A0A6A4HLD8"/>
<feature type="compositionally biased region" description="Basic and acidic residues" evidence="1">
    <location>
        <begin position="178"/>
        <end position="187"/>
    </location>
</feature>
<protein>
    <submittedName>
        <fullName evidence="2">Uncharacterized protein</fullName>
    </submittedName>
</protein>
<gene>
    <name evidence="2" type="ORF">BT96DRAFT_995109</name>
</gene>
<keyword evidence="3" id="KW-1185">Reference proteome</keyword>
<feature type="region of interest" description="Disordered" evidence="1">
    <location>
        <begin position="139"/>
        <end position="187"/>
    </location>
</feature>
<dbReference type="Proteomes" id="UP000799118">
    <property type="component" value="Unassembled WGS sequence"/>
</dbReference>
<proteinExistence type="predicted"/>
<sequence length="187" mass="21036">MTNTLILATYSKARRYLNHALSTVEDIQTAVHDIPDTNVDNIPHIRAIVNSLDPIVHERIPLLLAVLRKQPIPCKCARTGHDYLPLYRRVGSVDPTVLPSQARQQRTYEHTGWLSSPQRTQATNILDTTNVHQWLAARPESMSRVESPPIYDSDHPEYRASSSEDETSDGESSDDSSDSEKENVPPE</sequence>
<name>A0A6A4HLD8_9AGAR</name>
<evidence type="ECO:0000256" key="1">
    <source>
        <dbReference type="SAM" id="MobiDB-lite"/>
    </source>
</evidence>
<evidence type="ECO:0000313" key="2">
    <source>
        <dbReference type="EMBL" id="KAE9398218.1"/>
    </source>
</evidence>